<dbReference type="Gene3D" id="1.10.260.40">
    <property type="entry name" value="lambda repressor-like DNA-binding domains"/>
    <property type="match status" value="1"/>
</dbReference>
<dbReference type="Proteomes" id="UP000184071">
    <property type="component" value="Unassembled WGS sequence"/>
</dbReference>
<accession>A0A1M5IVI2</accession>
<gene>
    <name evidence="2" type="ORF">SAMN05443663_102524</name>
</gene>
<dbReference type="GO" id="GO:0003677">
    <property type="term" value="F:DNA binding"/>
    <property type="evidence" value="ECO:0007669"/>
    <property type="project" value="InterPro"/>
</dbReference>
<name>A0A1M5IVI2_9FLAO</name>
<reference evidence="3" key="1">
    <citation type="submission" date="2016-11" db="EMBL/GenBank/DDBJ databases">
        <authorList>
            <person name="Varghese N."/>
            <person name="Submissions S."/>
        </authorList>
    </citation>
    <scope>NUCLEOTIDE SEQUENCE [LARGE SCALE GENOMIC DNA]</scope>
    <source>
        <strain evidence="3">DSM 17963</strain>
    </source>
</reference>
<feature type="domain" description="HTH cro/C1-type" evidence="1">
    <location>
        <begin position="50"/>
        <end position="105"/>
    </location>
</feature>
<dbReference type="InterPro" id="IPR010982">
    <property type="entry name" value="Lambda_DNA-bd_dom_sf"/>
</dbReference>
<organism evidence="2 3">
    <name type="scientific">Flavobacterium defluvii</name>
    <dbReference type="NCBI Taxonomy" id="370979"/>
    <lineage>
        <taxon>Bacteria</taxon>
        <taxon>Pseudomonadati</taxon>
        <taxon>Bacteroidota</taxon>
        <taxon>Flavobacteriia</taxon>
        <taxon>Flavobacteriales</taxon>
        <taxon>Flavobacteriaceae</taxon>
        <taxon>Flavobacterium</taxon>
    </lineage>
</organism>
<proteinExistence type="predicted"/>
<protein>
    <submittedName>
        <fullName evidence="2">Helix-turn-helix domain-containing protein</fullName>
    </submittedName>
</protein>
<dbReference type="CDD" id="cd00093">
    <property type="entry name" value="HTH_XRE"/>
    <property type="match status" value="1"/>
</dbReference>
<dbReference type="InterPro" id="IPR001387">
    <property type="entry name" value="Cro/C1-type_HTH"/>
</dbReference>
<dbReference type="SUPFAM" id="SSF47413">
    <property type="entry name" value="lambda repressor-like DNA-binding domains"/>
    <property type="match status" value="1"/>
</dbReference>
<evidence type="ECO:0000313" key="3">
    <source>
        <dbReference type="Proteomes" id="UP000184071"/>
    </source>
</evidence>
<keyword evidence="3" id="KW-1185">Reference proteome</keyword>
<sequence>MDILPDKIDVLWDIFLSLKLRIFNPNGFIFELLEKLIFIMEQKIHQGRNVKRFREMLNIKQEALAYDLGEDWNQKKISLLEQKDVIEDNLLKQISAVLKIPVEAFQNFDEEQAVNLISCNFSDNAMFNNKIEVFNNNPIEEIKKLHEEKIALFERMLKEKDEMMVRLEKLIGK</sequence>
<dbReference type="PROSITE" id="PS50943">
    <property type="entry name" value="HTH_CROC1"/>
    <property type="match status" value="1"/>
</dbReference>
<dbReference type="EMBL" id="FQWC01000002">
    <property type="protein sequence ID" value="SHG32352.1"/>
    <property type="molecule type" value="Genomic_DNA"/>
</dbReference>
<evidence type="ECO:0000259" key="1">
    <source>
        <dbReference type="PROSITE" id="PS50943"/>
    </source>
</evidence>
<evidence type="ECO:0000313" key="2">
    <source>
        <dbReference type="EMBL" id="SHG32352.1"/>
    </source>
</evidence>
<dbReference type="AlphaFoldDB" id="A0A1M5IVI2"/>
<dbReference type="STRING" id="370979.SAMN05443663_102524"/>